<comment type="caution">
    <text evidence="2">The sequence shown here is derived from an EMBL/GenBank/DDBJ whole genome shotgun (WGS) entry which is preliminary data.</text>
</comment>
<organism evidence="2 3">
    <name type="scientific">Carboxylicivirga mesophila</name>
    <dbReference type="NCBI Taxonomy" id="1166478"/>
    <lineage>
        <taxon>Bacteria</taxon>
        <taxon>Pseudomonadati</taxon>
        <taxon>Bacteroidota</taxon>
        <taxon>Bacteroidia</taxon>
        <taxon>Marinilabiliales</taxon>
        <taxon>Marinilabiliaceae</taxon>
        <taxon>Carboxylicivirga</taxon>
    </lineage>
</organism>
<dbReference type="InterPro" id="IPR006680">
    <property type="entry name" value="Amidohydro-rel"/>
</dbReference>
<dbReference type="Gene3D" id="3.20.20.140">
    <property type="entry name" value="Metal-dependent hydrolases"/>
    <property type="match status" value="1"/>
</dbReference>
<dbReference type="SUPFAM" id="SSF51556">
    <property type="entry name" value="Metallo-dependent hydrolases"/>
    <property type="match status" value="1"/>
</dbReference>
<gene>
    <name evidence="2" type="ORF">KEM09_18275</name>
</gene>
<evidence type="ECO:0000313" key="2">
    <source>
        <dbReference type="EMBL" id="MBS2213367.1"/>
    </source>
</evidence>
<accession>A0ABS5KEU4</accession>
<name>A0ABS5KEU4_9BACT</name>
<dbReference type="Pfam" id="PF04909">
    <property type="entry name" value="Amidohydro_2"/>
    <property type="match status" value="1"/>
</dbReference>
<dbReference type="EMBL" id="JAGUCN010000026">
    <property type="protein sequence ID" value="MBS2213367.1"/>
    <property type="molecule type" value="Genomic_DNA"/>
</dbReference>
<dbReference type="RefSeq" id="WP_212230499.1">
    <property type="nucleotide sequence ID" value="NZ_JAGUCN010000026.1"/>
</dbReference>
<reference evidence="2 3" key="1">
    <citation type="journal article" date="2014" name="Int. J. Syst. Evol. Microbiol.">
        <title>Carboxylicivirga gen. nov. in the family Marinilabiliaceae with two novel species, Carboxylicivirga mesophila sp. nov. and Carboxylicivirga taeanensis sp. nov., and reclassification of Cytophaga fermentans as Saccharicrinis fermentans gen. nov., comb. nov.</title>
        <authorList>
            <person name="Yang S.H."/>
            <person name="Seo H.S."/>
            <person name="Woo J.H."/>
            <person name="Oh H.M."/>
            <person name="Jang H."/>
            <person name="Lee J.H."/>
            <person name="Kim S.J."/>
            <person name="Kwon K.K."/>
        </authorList>
    </citation>
    <scope>NUCLEOTIDE SEQUENCE [LARGE SCALE GENOMIC DNA]</scope>
    <source>
        <strain evidence="2 3">JCM 18290</strain>
    </source>
</reference>
<proteinExistence type="predicted"/>
<dbReference type="Proteomes" id="UP000721861">
    <property type="component" value="Unassembled WGS sequence"/>
</dbReference>
<feature type="domain" description="Amidohydrolase-related" evidence="1">
    <location>
        <begin position="135"/>
        <end position="338"/>
    </location>
</feature>
<dbReference type="InterPro" id="IPR032466">
    <property type="entry name" value="Metal_Hydrolase"/>
</dbReference>
<evidence type="ECO:0000313" key="3">
    <source>
        <dbReference type="Proteomes" id="UP000721861"/>
    </source>
</evidence>
<protein>
    <submittedName>
        <fullName evidence="2">Amidohydrolase family protein</fullName>
    </submittedName>
</protein>
<sequence>MKKGSYYSIEDFYSINKIDSHLHYYTANDAFLRFAQSCNMQLVSINVDFRETEWMPLEEQKRIARLHRFNFPNHYFFIGAIPLSDPITESTLKLACQQTDAEKECGAIGAKIWKNVGMKLHYNNQLVMIDHPVFHPLLDHLSKTKTPLLGHFGEPLNCWLPIDEMTVESDKRYYAGHPEFHMYLQPQMPSHARHITACNQMLSNNKQLSFVGAHLGSSEYSVDEIAKRLDAYPNMQMDLAERVCHLQHQAVKEHDKVRNFMINYQDRLLYGSDIVFTDNKSEQEQLEEVKRRWLSQWRFFTQDDEQTTWQVNGSFKGLGLPKEVINKLYYHNACNTYPRIQTNA</sequence>
<keyword evidence="3" id="KW-1185">Reference proteome</keyword>
<evidence type="ECO:0000259" key="1">
    <source>
        <dbReference type="Pfam" id="PF04909"/>
    </source>
</evidence>